<reference evidence="3 4" key="1">
    <citation type="journal article" date="2009" name="Int. J. Syst. Evol. Microbiol.">
        <title>Nocardioides caeni sp. nov., isolated from wastewater.</title>
        <authorList>
            <person name="Yoon J.H."/>
            <person name="Kang S.J."/>
            <person name="Park S."/>
            <person name="Kim W."/>
            <person name="Oh T.K."/>
        </authorList>
    </citation>
    <scope>NUCLEOTIDE SEQUENCE [LARGE SCALE GENOMIC DNA]</scope>
    <source>
        <strain evidence="3 4">DSM 23134</strain>
    </source>
</reference>
<dbReference type="EMBL" id="STGW01000002">
    <property type="protein sequence ID" value="THV17804.1"/>
    <property type="molecule type" value="Genomic_DNA"/>
</dbReference>
<gene>
    <name evidence="3" type="ORF">E9934_04890</name>
</gene>
<dbReference type="Proteomes" id="UP000307087">
    <property type="component" value="Unassembled WGS sequence"/>
</dbReference>
<keyword evidence="2" id="KW-0812">Transmembrane</keyword>
<name>A0A4S8NQN9_9ACTN</name>
<feature type="transmembrane region" description="Helical" evidence="2">
    <location>
        <begin position="101"/>
        <end position="121"/>
    </location>
</feature>
<evidence type="ECO:0000313" key="4">
    <source>
        <dbReference type="Proteomes" id="UP000307087"/>
    </source>
</evidence>
<keyword evidence="2" id="KW-0472">Membrane</keyword>
<feature type="transmembrane region" description="Helical" evidence="2">
    <location>
        <begin position="52"/>
        <end position="71"/>
    </location>
</feature>
<organism evidence="3 4">
    <name type="scientific">Nocardioides caeni</name>
    <dbReference type="NCBI Taxonomy" id="574700"/>
    <lineage>
        <taxon>Bacteria</taxon>
        <taxon>Bacillati</taxon>
        <taxon>Actinomycetota</taxon>
        <taxon>Actinomycetes</taxon>
        <taxon>Propionibacteriales</taxon>
        <taxon>Nocardioidaceae</taxon>
        <taxon>Nocardioides</taxon>
    </lineage>
</organism>
<feature type="region of interest" description="Disordered" evidence="1">
    <location>
        <begin position="1"/>
        <end position="48"/>
    </location>
</feature>
<evidence type="ECO:0000256" key="2">
    <source>
        <dbReference type="SAM" id="Phobius"/>
    </source>
</evidence>
<accession>A0A4S8NQN9</accession>
<protein>
    <submittedName>
        <fullName evidence="3">Uncharacterized protein</fullName>
    </submittedName>
</protein>
<feature type="compositionally biased region" description="Pro residues" evidence="1">
    <location>
        <begin position="20"/>
        <end position="34"/>
    </location>
</feature>
<sequence>MNEPQSAPRPSYVHPGRASTPPPAPVHPPAPPAAGPAAPDTPPREESTTRKVLAFAGEGILFVIGGIFGAIMDFLGFWFMIALYIALIIGASLIHPTLGAVVLGLIILGHLLPVLIALGAAGKGAVDSVRRRER</sequence>
<evidence type="ECO:0000313" key="3">
    <source>
        <dbReference type="EMBL" id="THV17804.1"/>
    </source>
</evidence>
<proteinExistence type="predicted"/>
<evidence type="ECO:0000256" key="1">
    <source>
        <dbReference type="SAM" id="MobiDB-lite"/>
    </source>
</evidence>
<keyword evidence="2" id="KW-1133">Transmembrane helix</keyword>
<keyword evidence="4" id="KW-1185">Reference proteome</keyword>
<dbReference type="RefSeq" id="WP_136561739.1">
    <property type="nucleotide sequence ID" value="NZ_BAABLS010000001.1"/>
</dbReference>
<comment type="caution">
    <text evidence="3">The sequence shown here is derived from an EMBL/GenBank/DDBJ whole genome shotgun (WGS) entry which is preliminary data.</text>
</comment>
<dbReference type="AlphaFoldDB" id="A0A4S8NQN9"/>